<gene>
    <name evidence="10" type="ORF">VTK73DRAFT_10092</name>
</gene>
<evidence type="ECO:0000313" key="10">
    <source>
        <dbReference type="EMBL" id="KAL1848684.1"/>
    </source>
</evidence>
<evidence type="ECO:0000256" key="6">
    <source>
        <dbReference type="SAM" id="MobiDB-lite"/>
    </source>
</evidence>
<keyword evidence="11" id="KW-1185">Reference proteome</keyword>
<proteinExistence type="inferred from homology"/>
<sequence>MAPLEKLGELIEELITAITTISSSNRDKFAACRESVTRSLRHHHHHTRTNQFDVESQLDGLEERFRVQGRDGLADALRERRIALEGCSTQWTPEILHLLLELSDQPTQKSRLSDLDSLKIADADPGPSLTWDEIAAEDGWDSDRALWQTVDYADSSDDDTDYLDSKSELSTDLETSSSEPSQSWRPVPVHHVEADSEELLRQIEKSQAWRYDEPPKDRDGKSHKLAVSDYQVLREVIFMLGGLPTSMFDSDCALVSRYQLVNVSWDAFRALATSFAEWGRSLRLLRQFSDHVQDVPLLQVFRASTQDLLRQLDQELSRIQARFLASASDVVVSLIKVQAELKPVLAPLCALSNVIRLLEEEQYAHPFRYLELLFDAAGAAQFEGNEPVYRCLGTVFLDCFQVYLRPIRQWMEEGALLPGDRTFFVSQSAAKVPLTCVWRDQFKLRQTRSGVLHAPRFLQPAVKRIFTTGKSVSVLRHLGLYQLARDQWTGQEPRLDFASICPDDVGLAPFSELFHQAFDHWVQSKHHATSATLRRVLFESCGLSAALDSLHRIYLGSDGSVSQAFAAALFTRLDGLNAGWKDRFTLTEMVREALSSCVDPYRLGANVDPRGLVHSAIASRGSVRVSLPAVRVTYRLNWPVQLVVSDSGMAGYQALFNLLLQLRRGAYVLRRHWFSRFGTRGAYDVTESHRLYWLVRTKLLWFCDTLHTYLTSIVLVPRIAALRDGLRDAVDVDDMIDAHASFIARTTAESCLGPKLAPLRECMLDVLDLALKLEDAQRAEAARETEEIQELSRLSVLSSPAKPPPHTPKKQRLSTGARRASGRESPVDTDEDSDSDAVDMLGGAPSETQRPFLDVLRDISSDYEKHLRFITSGLRGVARATQDPAANSWDTLAEMLEMGIHSS</sequence>
<dbReference type="InterPro" id="IPR007259">
    <property type="entry name" value="GCP"/>
</dbReference>
<evidence type="ECO:0000313" key="11">
    <source>
        <dbReference type="Proteomes" id="UP001586593"/>
    </source>
</evidence>
<keyword evidence="4 5" id="KW-0206">Cytoskeleton</keyword>
<comment type="caution">
    <text evidence="10">The sequence shown here is derived from an EMBL/GenBank/DDBJ whole genome shotgun (WGS) entry which is preliminary data.</text>
</comment>
<accession>A0ABR3VYN8</accession>
<keyword evidence="2 5" id="KW-0963">Cytoplasm</keyword>
<dbReference type="Pfam" id="PF17681">
    <property type="entry name" value="GCP_N_terminal"/>
    <property type="match status" value="1"/>
</dbReference>
<dbReference type="Proteomes" id="UP001586593">
    <property type="component" value="Unassembled WGS sequence"/>
</dbReference>
<dbReference type="InterPro" id="IPR040457">
    <property type="entry name" value="GCP_C"/>
</dbReference>
<evidence type="ECO:0000259" key="9">
    <source>
        <dbReference type="Pfam" id="PF17681"/>
    </source>
</evidence>
<evidence type="ECO:0000256" key="4">
    <source>
        <dbReference type="ARBA" id="ARBA00023212"/>
    </source>
</evidence>
<comment type="subcellular location">
    <subcellularLocation>
        <location evidence="5">Cytoplasm</location>
        <location evidence="5">Cytoskeleton</location>
        <location evidence="5">Microtubule organizing center</location>
    </subcellularLocation>
</comment>
<feature type="compositionally biased region" description="Acidic residues" evidence="6">
    <location>
        <begin position="827"/>
        <end position="837"/>
    </location>
</feature>
<name>A0ABR3VYN8_9PEZI</name>
<dbReference type="InterPro" id="IPR032797">
    <property type="entry name" value="Mod21_N"/>
</dbReference>
<dbReference type="CDD" id="cd22572">
    <property type="entry name" value="GCP5_NTD"/>
    <property type="match status" value="1"/>
</dbReference>
<dbReference type="InterPro" id="IPR059169">
    <property type="entry name" value="GCP5_N_ext"/>
</dbReference>
<dbReference type="PANTHER" id="PTHR19302">
    <property type="entry name" value="GAMMA TUBULIN COMPLEX PROTEIN"/>
    <property type="match status" value="1"/>
</dbReference>
<organism evidence="10 11">
    <name type="scientific">Phialemonium thermophilum</name>
    <dbReference type="NCBI Taxonomy" id="223376"/>
    <lineage>
        <taxon>Eukaryota</taxon>
        <taxon>Fungi</taxon>
        <taxon>Dikarya</taxon>
        <taxon>Ascomycota</taxon>
        <taxon>Pezizomycotina</taxon>
        <taxon>Sordariomycetes</taxon>
        <taxon>Sordariomycetidae</taxon>
        <taxon>Cephalothecales</taxon>
        <taxon>Cephalothecaceae</taxon>
        <taxon>Phialemonium</taxon>
    </lineage>
</organism>
<keyword evidence="3 5" id="KW-0493">Microtubule</keyword>
<protein>
    <recommendedName>
        <fullName evidence="5">Spindle pole body component</fullName>
    </recommendedName>
</protein>
<evidence type="ECO:0000259" key="7">
    <source>
        <dbReference type="Pfam" id="PF04130"/>
    </source>
</evidence>
<feature type="domain" description="Gamma-Tubulin ring complex non-core subunit mod21 N-terminal" evidence="8">
    <location>
        <begin position="67"/>
        <end position="158"/>
    </location>
</feature>
<reference evidence="10 11" key="1">
    <citation type="journal article" date="2024" name="Commun. Biol.">
        <title>Comparative genomic analysis of thermophilic fungi reveals convergent evolutionary adaptations and gene losses.</title>
        <authorList>
            <person name="Steindorff A.S."/>
            <person name="Aguilar-Pontes M.V."/>
            <person name="Robinson A.J."/>
            <person name="Andreopoulos B."/>
            <person name="LaButti K."/>
            <person name="Kuo A."/>
            <person name="Mondo S."/>
            <person name="Riley R."/>
            <person name="Otillar R."/>
            <person name="Haridas S."/>
            <person name="Lipzen A."/>
            <person name="Grimwood J."/>
            <person name="Schmutz J."/>
            <person name="Clum A."/>
            <person name="Reid I.D."/>
            <person name="Moisan M.C."/>
            <person name="Butler G."/>
            <person name="Nguyen T.T.M."/>
            <person name="Dewar K."/>
            <person name="Conant G."/>
            <person name="Drula E."/>
            <person name="Henrissat B."/>
            <person name="Hansel C."/>
            <person name="Singer S."/>
            <person name="Hutchinson M.I."/>
            <person name="de Vries R.P."/>
            <person name="Natvig D.O."/>
            <person name="Powell A.J."/>
            <person name="Tsang A."/>
            <person name="Grigoriev I.V."/>
        </authorList>
    </citation>
    <scope>NUCLEOTIDE SEQUENCE [LARGE SCALE GENOMIC DNA]</scope>
    <source>
        <strain evidence="10 11">ATCC 24622</strain>
    </source>
</reference>
<feature type="region of interest" description="Disordered" evidence="6">
    <location>
        <begin position="791"/>
        <end position="847"/>
    </location>
</feature>
<evidence type="ECO:0000256" key="2">
    <source>
        <dbReference type="ARBA" id="ARBA00022490"/>
    </source>
</evidence>
<dbReference type="EMBL" id="JAZHXJ010000911">
    <property type="protein sequence ID" value="KAL1848684.1"/>
    <property type="molecule type" value="Genomic_DNA"/>
</dbReference>
<feature type="region of interest" description="Disordered" evidence="6">
    <location>
        <begin position="155"/>
        <end position="188"/>
    </location>
</feature>
<dbReference type="Gene3D" id="1.20.120.1900">
    <property type="entry name" value="Gamma-tubulin complex, C-terminal domain"/>
    <property type="match status" value="1"/>
</dbReference>
<evidence type="ECO:0000259" key="8">
    <source>
        <dbReference type="Pfam" id="PF14609"/>
    </source>
</evidence>
<dbReference type="InterPro" id="IPR042241">
    <property type="entry name" value="GCP_C_sf"/>
</dbReference>
<feature type="domain" description="Gamma tubulin complex component C-terminal" evidence="7">
    <location>
        <begin position="543"/>
        <end position="879"/>
    </location>
</feature>
<dbReference type="Pfam" id="PF14609">
    <property type="entry name" value="GCP5-Mod21_N"/>
    <property type="match status" value="1"/>
</dbReference>
<feature type="domain" description="Gamma tubulin complex component protein N-terminal" evidence="9">
    <location>
        <begin position="233"/>
        <end position="539"/>
    </location>
</feature>
<evidence type="ECO:0000256" key="3">
    <source>
        <dbReference type="ARBA" id="ARBA00022701"/>
    </source>
</evidence>
<feature type="compositionally biased region" description="Low complexity" evidence="6">
    <location>
        <begin position="170"/>
        <end position="181"/>
    </location>
</feature>
<dbReference type="Pfam" id="PF04130">
    <property type="entry name" value="GCP_C_terminal"/>
    <property type="match status" value="1"/>
</dbReference>
<evidence type="ECO:0000256" key="5">
    <source>
        <dbReference type="RuleBase" id="RU363050"/>
    </source>
</evidence>
<comment type="similarity">
    <text evidence="1 5">Belongs to the TUBGCP family.</text>
</comment>
<evidence type="ECO:0000256" key="1">
    <source>
        <dbReference type="ARBA" id="ARBA00010337"/>
    </source>
</evidence>
<dbReference type="InterPro" id="IPR041470">
    <property type="entry name" value="GCP_N"/>
</dbReference>
<dbReference type="PANTHER" id="PTHR19302:SF33">
    <property type="entry name" value="GAMMA-TUBULIN COMPLEX COMPONENT 5"/>
    <property type="match status" value="1"/>
</dbReference>